<dbReference type="EMBL" id="JAFIRN010000010">
    <property type="protein sequence ID" value="KAG5840959.1"/>
    <property type="molecule type" value="Genomic_DNA"/>
</dbReference>
<dbReference type="GO" id="GO:0019902">
    <property type="term" value="F:phosphatase binding"/>
    <property type="evidence" value="ECO:0007669"/>
    <property type="project" value="TreeGrafter"/>
</dbReference>
<evidence type="ECO:0000256" key="1">
    <source>
        <dbReference type="SAM" id="MobiDB-lite"/>
    </source>
</evidence>
<protein>
    <recommendedName>
        <fullName evidence="4">Sfi1 spindle body domain-containing protein</fullName>
    </recommendedName>
</protein>
<evidence type="ECO:0008006" key="4">
    <source>
        <dbReference type="Google" id="ProtNLM"/>
    </source>
</evidence>
<feature type="region of interest" description="Disordered" evidence="1">
    <location>
        <begin position="959"/>
        <end position="987"/>
    </location>
</feature>
<evidence type="ECO:0000313" key="2">
    <source>
        <dbReference type="EMBL" id="KAG5840959.1"/>
    </source>
</evidence>
<dbReference type="PANTHER" id="PTHR22028:SF4">
    <property type="entry name" value="PROTEIN SFI1 HOMOLOG"/>
    <property type="match status" value="1"/>
</dbReference>
<dbReference type="PANTHER" id="PTHR22028">
    <property type="entry name" value="SFI1 SPINDLE BODY DOMAIN-CONTAINING PROTEIN-RELATED"/>
    <property type="match status" value="1"/>
</dbReference>
<comment type="caution">
    <text evidence="2">The sequence shown here is derived from an EMBL/GenBank/DDBJ whole genome shotgun (WGS) entry which is preliminary data.</text>
</comment>
<evidence type="ECO:0000313" key="3">
    <source>
        <dbReference type="Proteomes" id="UP001044222"/>
    </source>
</evidence>
<proteinExistence type="predicted"/>
<keyword evidence="3" id="KW-1185">Reference proteome</keyword>
<dbReference type="AlphaFoldDB" id="A0A9D3RRT3"/>
<accession>A0A9D3RRT3</accession>
<reference evidence="2" key="1">
    <citation type="submission" date="2021-01" db="EMBL/GenBank/DDBJ databases">
        <title>A chromosome-scale assembly of European eel, Anguilla anguilla.</title>
        <authorList>
            <person name="Henkel C."/>
            <person name="Jong-Raadsen S.A."/>
            <person name="Dufour S."/>
            <person name="Weltzien F.-A."/>
            <person name="Palstra A.P."/>
            <person name="Pelster B."/>
            <person name="Spaink H.P."/>
            <person name="Van Den Thillart G.E."/>
            <person name="Jansen H."/>
            <person name="Zahm M."/>
            <person name="Klopp C."/>
            <person name="Cedric C."/>
            <person name="Louis A."/>
            <person name="Berthelot C."/>
            <person name="Parey E."/>
            <person name="Roest Crollius H."/>
            <person name="Montfort J."/>
            <person name="Robinson-Rechavi M."/>
            <person name="Bucao C."/>
            <person name="Bouchez O."/>
            <person name="Gislard M."/>
            <person name="Lluch J."/>
            <person name="Milhes M."/>
            <person name="Lampietro C."/>
            <person name="Lopez Roques C."/>
            <person name="Donnadieu C."/>
            <person name="Braasch I."/>
            <person name="Desvignes T."/>
            <person name="Postlethwait J."/>
            <person name="Bobe J."/>
            <person name="Guiguen Y."/>
            <person name="Dirks R."/>
        </authorList>
    </citation>
    <scope>NUCLEOTIDE SEQUENCE</scope>
    <source>
        <strain evidence="2">Tag_6206</strain>
        <tissue evidence="2">Liver</tissue>
    </source>
</reference>
<sequence>MKSAARLPQVPGCLGPANGKDSTLKVVPGAMHARRGLSQRVSYRVEQTCNRGGRLKDQKKRQLVQKLFYLWIRKTFGRVHPSQARTHYQQRVLWKAFEVWREEWWVTRKEWRLCMRAECHYRYRLYNWVFVNWQQFVTMQQGRKERLQTAAIYAEKRCQFFAWGRWVVYLEMQRIKRNMHEAAQKHWENTALRSAWMLWTGCLQLKKRKLVLEECALQHWALSLQSRTWLQWREVYLLACNLRKEETRASLHHSHGLQRRVLFTWTSYLHYRQVKKEQKVSSKHARHSMVLRRCWSTWQEEFLHRQNERATWQTVSALAQQRVQLRALHRWKGYTNQCLEETKINQFAREHYRRRLMRMGLRLLTLNISQRKARQINKNVALQQYQHSVIGKYWHRWQESYEEIEERNHQQQGDMALMHYSMTLLNNTLHCWRKCFSEHRIRKKMELRADRYYARWALPQFFNSWKDYVAQKKKTRERIGTAEAHIRQRTCTWAFYTWLTQSEEQRDKRLAERMAVLHADQSALLRVFVHWRSRADWEREEREKSNASARLYLNTLLHKTLCLWRDNIALIQSGRENEQQAVRHDHLLCVQKALTRWRKYVQHKREKKRKLEELDHYRHCKLLARALHGWKEYHHRAQQANRIAEERQRLHHQNLLRKALYTWKENITLLVRDKASQSRASKQYQHILLSKVLLMWREATVYAIYSRHQQEEEVKVARTYLQGVWLQQAYQRWKKRGQEVRQERLRMEKARKNHQTALLHRCIGAWVLYYHQHQHRKVMQGQANCLLLRRTCLHYFTFWKRQLQLRYEEAELTDVALWHWSFKLLAKVMEAWRCWMAERHRKQDRLVHSAQFHQDQLLREGVMRILSHTADMRSFRINLALQSQEQSARQLQNVVWRCAMLWKQRVLGEPGGCRGKTCKSVSFCLPPPISTPGSTSKNYTVGLSVCTSRLQPRRSDHLLNSLDKASPRKSTHNRTQVLSSPPSPANPIQTMGWPTPLAPELFCSPAIAQEPLTGHKDHSTNQEVLLPPSSFMTSGVSRQHSTSTLMAQPGPSHSDMLLSTKKFTMCQAAAPTGCVSEKGKQTECELVDQQPYCHASTAVAKELLGIQWKMHNFQREKRQLRAWRRLADVLRSWLQTSTSEDETECHSTRLELEELEARMSRLATWLEEEKPVMQCYAARIHSISSCLLEN</sequence>
<name>A0A9D3RRT3_ANGAN</name>
<dbReference type="InterPro" id="IPR052270">
    <property type="entry name" value="CACF_protein"/>
</dbReference>
<organism evidence="2 3">
    <name type="scientific">Anguilla anguilla</name>
    <name type="common">European freshwater eel</name>
    <name type="synonym">Muraena anguilla</name>
    <dbReference type="NCBI Taxonomy" id="7936"/>
    <lineage>
        <taxon>Eukaryota</taxon>
        <taxon>Metazoa</taxon>
        <taxon>Chordata</taxon>
        <taxon>Craniata</taxon>
        <taxon>Vertebrata</taxon>
        <taxon>Euteleostomi</taxon>
        <taxon>Actinopterygii</taxon>
        <taxon>Neopterygii</taxon>
        <taxon>Teleostei</taxon>
        <taxon>Anguilliformes</taxon>
        <taxon>Anguillidae</taxon>
        <taxon>Anguilla</taxon>
    </lineage>
</organism>
<dbReference type="Proteomes" id="UP001044222">
    <property type="component" value="Chromosome 10"/>
</dbReference>
<gene>
    <name evidence="2" type="ORF">ANANG_G00194440</name>
</gene>